<keyword evidence="4" id="KW-1185">Reference proteome</keyword>
<protein>
    <submittedName>
        <fullName evidence="3">Uncharacterized protein</fullName>
    </submittedName>
</protein>
<feature type="region of interest" description="Disordered" evidence="2">
    <location>
        <begin position="206"/>
        <end position="325"/>
    </location>
</feature>
<feature type="compositionally biased region" description="Basic and acidic residues" evidence="2">
    <location>
        <begin position="217"/>
        <end position="230"/>
    </location>
</feature>
<feature type="coiled-coil region" evidence="1">
    <location>
        <begin position="95"/>
        <end position="127"/>
    </location>
</feature>
<evidence type="ECO:0000313" key="3">
    <source>
        <dbReference type="EMBL" id="KAJ8925060.1"/>
    </source>
</evidence>
<gene>
    <name evidence="3" type="ORF">NQ315_001231</name>
</gene>
<feature type="region of interest" description="Disordered" evidence="2">
    <location>
        <begin position="171"/>
        <end position="190"/>
    </location>
</feature>
<dbReference type="Proteomes" id="UP001159042">
    <property type="component" value="Unassembled WGS sequence"/>
</dbReference>
<evidence type="ECO:0000313" key="4">
    <source>
        <dbReference type="Proteomes" id="UP001159042"/>
    </source>
</evidence>
<keyword evidence="1" id="KW-0175">Coiled coil</keyword>
<evidence type="ECO:0000256" key="1">
    <source>
        <dbReference type="SAM" id="Coils"/>
    </source>
</evidence>
<name>A0AAV8WEC2_9CUCU</name>
<reference evidence="3 4" key="1">
    <citation type="journal article" date="2023" name="Insect Mol. Biol.">
        <title>Genome sequencing provides insights into the evolution of gene families encoding plant cell wall-degrading enzymes in longhorned beetles.</title>
        <authorList>
            <person name="Shin N.R."/>
            <person name="Okamura Y."/>
            <person name="Kirsch R."/>
            <person name="Pauchet Y."/>
        </authorList>
    </citation>
    <scope>NUCLEOTIDE SEQUENCE [LARGE SCALE GENOMIC DNA]</scope>
    <source>
        <strain evidence="3">EAD_L_NR</strain>
    </source>
</reference>
<proteinExistence type="predicted"/>
<sequence length="325" mass="36713">MPSLSKKRKGGLIDDMQSDEDIFGKVMMSKEPRLSLILDGLTTFQRNRLKKSTEWGNLEDAILKFNQEDESITSFEESVSLDHYNFNFGDKSPEFDALVNKINEIKRESLEIESEAANKTEKKVKNQIWPTFEIEQPVNGSLRQEPVRSYDKRQQVPERVSVAPPVVDFKTIKTTQEMDPSVERRQPNPVAVFDIPTPEYKEEARIAFSSVQLNPKAPEKVNTRRQRVPDDDLPVTAPPPPPEEAADEVPESPRGVLKEDWNISIRENIGNTSPPPQLDLEDEVSQELSASIPDKLDEVTIKPAGHTSSTTLNRSEEVLSKIPLA</sequence>
<dbReference type="EMBL" id="JANEYG010000002">
    <property type="protein sequence ID" value="KAJ8925060.1"/>
    <property type="molecule type" value="Genomic_DNA"/>
</dbReference>
<dbReference type="AlphaFoldDB" id="A0AAV8WEC2"/>
<evidence type="ECO:0000256" key="2">
    <source>
        <dbReference type="SAM" id="MobiDB-lite"/>
    </source>
</evidence>
<comment type="caution">
    <text evidence="3">The sequence shown here is derived from an EMBL/GenBank/DDBJ whole genome shotgun (WGS) entry which is preliminary data.</text>
</comment>
<accession>A0AAV8WEC2</accession>
<organism evidence="3 4">
    <name type="scientific">Exocentrus adspersus</name>
    <dbReference type="NCBI Taxonomy" id="1586481"/>
    <lineage>
        <taxon>Eukaryota</taxon>
        <taxon>Metazoa</taxon>
        <taxon>Ecdysozoa</taxon>
        <taxon>Arthropoda</taxon>
        <taxon>Hexapoda</taxon>
        <taxon>Insecta</taxon>
        <taxon>Pterygota</taxon>
        <taxon>Neoptera</taxon>
        <taxon>Endopterygota</taxon>
        <taxon>Coleoptera</taxon>
        <taxon>Polyphaga</taxon>
        <taxon>Cucujiformia</taxon>
        <taxon>Chrysomeloidea</taxon>
        <taxon>Cerambycidae</taxon>
        <taxon>Lamiinae</taxon>
        <taxon>Acanthocinini</taxon>
        <taxon>Exocentrus</taxon>
    </lineage>
</organism>